<geneLocation type="plasmid" evidence="1 2">
    <name>pY5S7-2</name>
</geneLocation>
<reference evidence="1 2" key="1">
    <citation type="submission" date="2024-02" db="EMBL/GenBank/DDBJ databases">
        <title>Complete sequences of two Paenibacillus sp. strains and one Lysinibacillus strain isolated from the environment on STAA medium highlight biotechnological potential.</title>
        <authorList>
            <person name="Attere S.A."/>
            <person name="Piche L.C."/>
            <person name="Intertaglia L."/>
            <person name="Lami R."/>
            <person name="Charette S.J."/>
            <person name="Vincent A.T."/>
        </authorList>
    </citation>
    <scope>NUCLEOTIDE SEQUENCE [LARGE SCALE GENOMIC DNA]</scope>
    <source>
        <strain evidence="1 2">Y5S-7</strain>
        <plasmid evidence="1 2">pY5S7-2</plasmid>
    </source>
</reference>
<dbReference type="RefSeq" id="WP_338709252.1">
    <property type="nucleotide sequence ID" value="NZ_CP145894.1"/>
</dbReference>
<proteinExistence type="predicted"/>
<protein>
    <recommendedName>
        <fullName evidence="3">MerR family transcriptional regulator</fullName>
    </recommendedName>
</protein>
<keyword evidence="1" id="KW-0614">Plasmid</keyword>
<dbReference type="EMBL" id="CP145894">
    <property type="protein sequence ID" value="WWP24161.1"/>
    <property type="molecule type" value="Genomic_DNA"/>
</dbReference>
<evidence type="ECO:0008006" key="3">
    <source>
        <dbReference type="Google" id="ProtNLM"/>
    </source>
</evidence>
<accession>A0ABD8B2T9</accession>
<dbReference type="AlphaFoldDB" id="A0ABD8B2T9"/>
<dbReference type="Gene3D" id="1.10.1660.10">
    <property type="match status" value="1"/>
</dbReference>
<sequence>MSKEEFWQITEFASKLDMHLSTVNRWFNNLEDLKIHYINRSETGQKVYDGLDLKIGFKIIELRAQNYNIQGINALFKNDPPFEFRSFPDDYISNQVVDNEVLFAEFSSTIKREVQNLLEQQSEFFRKEQAQERLLIEEKSTVDRAAVRQQEITDRITINRVRMNLEIEALEEWSKLPASKRLIRTGLFSKTENISERDLYVKRYVSKYMDEKLRIEFENEKNSDTNR</sequence>
<organism evidence="1 2">
    <name type="scientific">Paenibacillus amylolyticus</name>
    <dbReference type="NCBI Taxonomy" id="1451"/>
    <lineage>
        <taxon>Bacteria</taxon>
        <taxon>Bacillati</taxon>
        <taxon>Bacillota</taxon>
        <taxon>Bacilli</taxon>
        <taxon>Bacillales</taxon>
        <taxon>Paenibacillaceae</taxon>
        <taxon>Paenibacillus</taxon>
    </lineage>
</organism>
<gene>
    <name evidence="1" type="ORF">V6668_31900</name>
</gene>
<evidence type="ECO:0000313" key="1">
    <source>
        <dbReference type="EMBL" id="WWP24161.1"/>
    </source>
</evidence>
<evidence type="ECO:0000313" key="2">
    <source>
        <dbReference type="Proteomes" id="UP001364764"/>
    </source>
</evidence>
<name>A0ABD8B2T9_PAEAM</name>
<dbReference type="Proteomes" id="UP001364764">
    <property type="component" value="Plasmid pY5S7-2"/>
</dbReference>
<dbReference type="GeneID" id="93480179"/>